<organism evidence="1 2">
    <name type="scientific">Eleginops maclovinus</name>
    <name type="common">Patagonian blennie</name>
    <name type="synonym">Eleginus maclovinus</name>
    <dbReference type="NCBI Taxonomy" id="56733"/>
    <lineage>
        <taxon>Eukaryota</taxon>
        <taxon>Metazoa</taxon>
        <taxon>Chordata</taxon>
        <taxon>Craniata</taxon>
        <taxon>Vertebrata</taxon>
        <taxon>Euteleostomi</taxon>
        <taxon>Actinopterygii</taxon>
        <taxon>Neopterygii</taxon>
        <taxon>Teleostei</taxon>
        <taxon>Neoteleostei</taxon>
        <taxon>Acanthomorphata</taxon>
        <taxon>Eupercaria</taxon>
        <taxon>Perciformes</taxon>
        <taxon>Notothenioidei</taxon>
        <taxon>Eleginopidae</taxon>
        <taxon>Eleginops</taxon>
    </lineage>
</organism>
<reference evidence="1 2" key="1">
    <citation type="journal article" date="2023" name="Genes (Basel)">
        <title>Chromosome-Level Genome Assembly and Circadian Gene Repertoire of the Patagonia Blennie Eleginops maclovinus-The Closest Ancestral Proxy of Antarctic Cryonotothenioids.</title>
        <authorList>
            <person name="Cheng C.C."/>
            <person name="Rivera-Colon A.G."/>
            <person name="Minhas B.F."/>
            <person name="Wilson L."/>
            <person name="Rayamajhi N."/>
            <person name="Vargas-Chacoff L."/>
            <person name="Catchen J.M."/>
        </authorList>
    </citation>
    <scope>NUCLEOTIDE SEQUENCE [LARGE SCALE GENOMIC DNA]</scope>
    <source>
        <strain evidence="1">JMC-PN-2008</strain>
    </source>
</reference>
<accession>A0AAN7X4V6</accession>
<name>A0AAN7X4V6_ELEMC</name>
<gene>
    <name evidence="1" type="ORF">PBY51_015432</name>
</gene>
<dbReference type="EMBL" id="JAUZQC010000019">
    <property type="protein sequence ID" value="KAK5854355.1"/>
    <property type="molecule type" value="Genomic_DNA"/>
</dbReference>
<comment type="caution">
    <text evidence="1">The sequence shown here is derived from an EMBL/GenBank/DDBJ whole genome shotgun (WGS) entry which is preliminary data.</text>
</comment>
<evidence type="ECO:0000313" key="1">
    <source>
        <dbReference type="EMBL" id="KAK5854355.1"/>
    </source>
</evidence>
<dbReference type="Proteomes" id="UP001346869">
    <property type="component" value="Unassembled WGS sequence"/>
</dbReference>
<sequence length="121" mass="13076">MTSAPLHHGSPSVRLNPLPPPSTPISLSDLHALQAPLLKLSPDTSCLPLSVSSLLPRLHFIATGNSLLSYLLLTYSFILAKHFSEPPSSSSPSPSFLLSSWFPKKAPEASVIQRLTFLCFI</sequence>
<dbReference type="AlphaFoldDB" id="A0AAN7X4V6"/>
<reference evidence="1 2" key="2">
    <citation type="journal article" date="2023" name="Mol. Biol. Evol.">
        <title>Genomics of Secondarily Temperate Adaptation in the Only Non-Antarctic Icefish.</title>
        <authorList>
            <person name="Rivera-Colon A.G."/>
            <person name="Rayamajhi N."/>
            <person name="Minhas B.F."/>
            <person name="Madrigal G."/>
            <person name="Bilyk K.T."/>
            <person name="Yoon V."/>
            <person name="Hune M."/>
            <person name="Gregory S."/>
            <person name="Cheng C.H.C."/>
            <person name="Catchen J.M."/>
        </authorList>
    </citation>
    <scope>NUCLEOTIDE SEQUENCE [LARGE SCALE GENOMIC DNA]</scope>
    <source>
        <strain evidence="1">JMC-PN-2008</strain>
    </source>
</reference>
<protein>
    <submittedName>
        <fullName evidence="1">Uncharacterized protein</fullName>
    </submittedName>
</protein>
<evidence type="ECO:0000313" key="2">
    <source>
        <dbReference type="Proteomes" id="UP001346869"/>
    </source>
</evidence>
<proteinExistence type="predicted"/>
<keyword evidence="2" id="KW-1185">Reference proteome</keyword>